<proteinExistence type="predicted"/>
<reference evidence="1 2" key="1">
    <citation type="submission" date="2021-03" db="EMBL/GenBank/DDBJ databases">
        <title>Geobacter metallireducens gen. nov. sp. nov., a microorganism capable of coupling the complete oxidation of organic compounds to the reduction of iron and other metals.</title>
        <authorList>
            <person name="Li Y."/>
        </authorList>
    </citation>
    <scope>NUCLEOTIDE SEQUENCE [LARGE SCALE GENOMIC DNA]</scope>
    <source>
        <strain evidence="1 2">Jerry-YX</strain>
    </source>
</reference>
<keyword evidence="2" id="KW-1185">Reference proteome</keyword>
<gene>
    <name evidence="1" type="ORF">JZM60_15270</name>
</gene>
<evidence type="ECO:0000313" key="1">
    <source>
        <dbReference type="EMBL" id="QSV45459.1"/>
    </source>
</evidence>
<dbReference type="Proteomes" id="UP000663651">
    <property type="component" value="Chromosome"/>
</dbReference>
<organism evidence="1 2">
    <name type="scientific">Geobacter benzoatilyticus</name>
    <dbReference type="NCBI Taxonomy" id="2815309"/>
    <lineage>
        <taxon>Bacteria</taxon>
        <taxon>Pseudomonadati</taxon>
        <taxon>Thermodesulfobacteriota</taxon>
        <taxon>Desulfuromonadia</taxon>
        <taxon>Geobacterales</taxon>
        <taxon>Geobacteraceae</taxon>
        <taxon>Geobacter</taxon>
    </lineage>
</organism>
<evidence type="ECO:0000313" key="2">
    <source>
        <dbReference type="Proteomes" id="UP000663651"/>
    </source>
</evidence>
<protein>
    <submittedName>
        <fullName evidence="1">Uncharacterized protein</fullName>
    </submittedName>
</protein>
<dbReference type="RefSeq" id="WP_207163256.1">
    <property type="nucleotide sequence ID" value="NZ_CP071382.1"/>
</dbReference>
<dbReference type="EMBL" id="CP071382">
    <property type="protein sequence ID" value="QSV45459.1"/>
    <property type="molecule type" value="Genomic_DNA"/>
</dbReference>
<sequence length="104" mass="11664">MADLIIAQTILAQLGGRRFIAMTGAGNFIGGENYLMFSLPTGFAKEGINRIKITLDWTDTYIFEALKVYRGPELKADTIEKLDFVYADDLQEIFTRVTGLDTHI</sequence>
<accession>A0ABX7Q227</accession>
<name>A0ABX7Q227_9BACT</name>